<evidence type="ECO:0000313" key="2">
    <source>
        <dbReference type="EMBL" id="RCW41659.1"/>
    </source>
</evidence>
<keyword evidence="1" id="KW-0732">Signal</keyword>
<dbReference type="Proteomes" id="UP000252415">
    <property type="component" value="Unassembled WGS sequence"/>
</dbReference>
<sequence>MKKYKLILSIFLAIVMIVPQLAYAAQSTAPYVSTIKVVNNQTGTADTVTVSDLFEGDVVKVYANPSTTATLGTGTVAVGSSAVVISITQLGTAAGTIYVTVTSGTDSQSNRTPKSYAAEPASAFLDATQIAITNNPTGTSDIVDVVNLAVGDIIRVYNSPSDSTIIGTATVASGQTSVSISIAQIGAKSGTLYLTRTTGSAQESSRVSKSYRAETATPALITADIVVTNFTTGTSDTIVVRNVQSGDIIKVYATDRDSTAIATKTATSTSETLTVSQLGKNAGQVYVTLTRGSMAESSRVAKAYNSETASTVPMNNIKIVNNVGTADTVTIANLNPTDIIRIYANKTTTTPMAIGTANKNLLPQVSNWTLHANASSTSNYGLRLVATAAGQLSYYDVPVLGSQSYAFQVTNTNAGTVNVRTLDASKNVIASKLSTTVASPTATFTTESTAAYIRVEFTSTAAGTFNWSNAQVELGSSVTSFEEQEARATKNMLPPVSQWTSLHVNTKVLSNYKLKLTATAASQRSYVRVKASPSTLYSFSAQHDGQVTISSISSAGATLATHINASSAQSGSFTTSASTAYIEFAVTNGASGTFTFTNPMLEIGGTATKFEPMAMPKVNGFVSVSQIGAAAGTIYITITSPGSLESARMVKNFNAEAASRALNIKAITVKNNKVGTNDTVTVTGLTAGDVIKIYRTKLTSTVLATSTVGAGANTTTISIAQLGQTKGTIFVTVTNSGKRESVRVSKTYVAE</sequence>
<name>A0A368VLB4_9BACL</name>
<proteinExistence type="predicted"/>
<accession>A0A368VLB4</accession>
<protein>
    <submittedName>
        <fullName evidence="2">Uncharacterized protein</fullName>
    </submittedName>
</protein>
<gene>
    <name evidence="2" type="ORF">DFP97_12295</name>
</gene>
<evidence type="ECO:0000313" key="3">
    <source>
        <dbReference type="Proteomes" id="UP000252415"/>
    </source>
</evidence>
<feature type="signal peptide" evidence="1">
    <location>
        <begin position="1"/>
        <end position="24"/>
    </location>
</feature>
<comment type="caution">
    <text evidence="2">The sequence shown here is derived from an EMBL/GenBank/DDBJ whole genome shotgun (WGS) entry which is preliminary data.</text>
</comment>
<dbReference type="OrthoDB" id="1489161at2"/>
<feature type="chain" id="PRO_5016909920" evidence="1">
    <location>
        <begin position="25"/>
        <end position="751"/>
    </location>
</feature>
<dbReference type="EMBL" id="QPJD01000022">
    <property type="protein sequence ID" value="RCW41659.1"/>
    <property type="molecule type" value="Genomic_DNA"/>
</dbReference>
<evidence type="ECO:0000256" key="1">
    <source>
        <dbReference type="SAM" id="SignalP"/>
    </source>
</evidence>
<dbReference type="RefSeq" id="WP_114383754.1">
    <property type="nucleotide sequence ID" value="NZ_QPJD01000022.1"/>
</dbReference>
<reference evidence="2 3" key="1">
    <citation type="submission" date="2018-07" db="EMBL/GenBank/DDBJ databases">
        <title>Genomic Encyclopedia of Type Strains, Phase III (KMG-III): the genomes of soil and plant-associated and newly described type strains.</title>
        <authorList>
            <person name="Whitman W."/>
        </authorList>
    </citation>
    <scope>NUCLEOTIDE SEQUENCE [LARGE SCALE GENOMIC DNA]</scope>
    <source>
        <strain evidence="2 3">CECT 7506</strain>
    </source>
</reference>
<organism evidence="2 3">
    <name type="scientific">Paenibacillus prosopidis</name>
    <dbReference type="NCBI Taxonomy" id="630520"/>
    <lineage>
        <taxon>Bacteria</taxon>
        <taxon>Bacillati</taxon>
        <taxon>Bacillota</taxon>
        <taxon>Bacilli</taxon>
        <taxon>Bacillales</taxon>
        <taxon>Paenibacillaceae</taxon>
        <taxon>Paenibacillus</taxon>
    </lineage>
</organism>
<keyword evidence="3" id="KW-1185">Reference proteome</keyword>
<dbReference type="AlphaFoldDB" id="A0A368VLB4"/>